<dbReference type="EMBL" id="JACXVP010000007">
    <property type="protein sequence ID" value="KAG5595451.1"/>
    <property type="molecule type" value="Genomic_DNA"/>
</dbReference>
<sequence length="120" mass="13590">MTAPSGSGITVPFEVTPGTNPQVQIDALGTDVQTDGAIENKAAERTKKKRLEDHLTHWASRRMAMISPNILVCQALKEKIKSVIEKSSRRITKRFREVVQYHPKLQSLKLLKANAKRRWN</sequence>
<keyword evidence="2" id="KW-1185">Reference proteome</keyword>
<name>A0A9J5Y482_SOLCO</name>
<evidence type="ECO:0000313" key="2">
    <source>
        <dbReference type="Proteomes" id="UP000824120"/>
    </source>
</evidence>
<comment type="caution">
    <text evidence="1">The sequence shown here is derived from an EMBL/GenBank/DDBJ whole genome shotgun (WGS) entry which is preliminary data.</text>
</comment>
<proteinExistence type="predicted"/>
<dbReference type="AlphaFoldDB" id="A0A9J5Y482"/>
<organism evidence="1 2">
    <name type="scientific">Solanum commersonii</name>
    <name type="common">Commerson's wild potato</name>
    <name type="synonym">Commerson's nightshade</name>
    <dbReference type="NCBI Taxonomy" id="4109"/>
    <lineage>
        <taxon>Eukaryota</taxon>
        <taxon>Viridiplantae</taxon>
        <taxon>Streptophyta</taxon>
        <taxon>Embryophyta</taxon>
        <taxon>Tracheophyta</taxon>
        <taxon>Spermatophyta</taxon>
        <taxon>Magnoliopsida</taxon>
        <taxon>eudicotyledons</taxon>
        <taxon>Gunneridae</taxon>
        <taxon>Pentapetalae</taxon>
        <taxon>asterids</taxon>
        <taxon>lamiids</taxon>
        <taxon>Solanales</taxon>
        <taxon>Solanaceae</taxon>
        <taxon>Solanoideae</taxon>
        <taxon>Solaneae</taxon>
        <taxon>Solanum</taxon>
    </lineage>
</organism>
<reference evidence="1 2" key="1">
    <citation type="submission" date="2020-09" db="EMBL/GenBank/DDBJ databases">
        <title>De no assembly of potato wild relative species, Solanum commersonii.</title>
        <authorList>
            <person name="Cho K."/>
        </authorList>
    </citation>
    <scope>NUCLEOTIDE SEQUENCE [LARGE SCALE GENOMIC DNA]</scope>
    <source>
        <strain evidence="1">LZ3.2</strain>
        <tissue evidence="1">Leaf</tissue>
    </source>
</reference>
<protein>
    <submittedName>
        <fullName evidence="1">Uncharacterized protein</fullName>
    </submittedName>
</protein>
<gene>
    <name evidence="1" type="ORF">H5410_036683</name>
</gene>
<dbReference type="Proteomes" id="UP000824120">
    <property type="component" value="Chromosome 7"/>
</dbReference>
<evidence type="ECO:0000313" key="1">
    <source>
        <dbReference type="EMBL" id="KAG5595451.1"/>
    </source>
</evidence>
<accession>A0A9J5Y482</accession>